<name>A0A1C6SZL8_9ACTN</name>
<sequence length="662" mass="72071">MRLTGITAVAHPRGNRIDLAWTGPPAGMGVRVMRREGGHPAGPDDGTLVAEGVGLAAATDRDLRAETIHYYTLFPYAGDPRTYEPDPRNLAAATALAPYDFGGLMFRMLPALYHRYDALRLPTPGTAEPGDEDKGQLRRFLDLPGGELDRMYSLARTLLDVTDLDRVDGALLPLLAEWIGWRTDFGLPVAAQRNEIRFAPRVYQTIGGLGALGATVTRVTRWPSRTKEYVHNVARTNVPERLNLWSLARAEDGTPGEASLASVNFAYDGRPVLVDPGDGSLLAVYHTHRRHGWDIWAKRHTVAGGWEPSAPVVTRPGIDKHPSAARAGDRLWLFWQSLDASEPARGDEDRSGGAQPHWRISFATRDGGGWSQPRIFGDPAVERQLPAAAGDDAGVWLFWQEGARVRYNRHDGDDWQLAEPATVPDEQVGEDPYVLVAGGRLWLFRTRHESAGPPGQTRRTIAYRVKQGLDPAAADWSPVRTVPKSEDGDYHDRYPYARAVSGGVELLWSTTAGGGPTLVAATVDPATNTWSPPRTVAGGPYANRGLAVSGLPGGGSLVLYRSNRSVAHGVTLDNRYAGTATVDARWTQKLALRGTFEDFQTYLHDARAGRRGTANRIARDTVGVFLEPAVTDPDEIRAAMARLAGALPDFLPATTRTVLITP</sequence>
<accession>A0A1C6SZL8</accession>
<dbReference type="InterPro" id="IPR036278">
    <property type="entry name" value="Sialidase_sf"/>
</dbReference>
<dbReference type="EMBL" id="FMHV01000002">
    <property type="protein sequence ID" value="SCL34980.1"/>
    <property type="molecule type" value="Genomic_DNA"/>
</dbReference>
<dbReference type="RefSeq" id="WP_091345367.1">
    <property type="nucleotide sequence ID" value="NZ_FMHV01000002.1"/>
</dbReference>
<organism evidence="1 2">
    <name type="scientific">Micromonospora rhizosphaerae</name>
    <dbReference type="NCBI Taxonomy" id="568872"/>
    <lineage>
        <taxon>Bacteria</taxon>
        <taxon>Bacillati</taxon>
        <taxon>Actinomycetota</taxon>
        <taxon>Actinomycetes</taxon>
        <taxon>Micromonosporales</taxon>
        <taxon>Micromonosporaceae</taxon>
        <taxon>Micromonospora</taxon>
    </lineage>
</organism>
<dbReference type="Proteomes" id="UP000199413">
    <property type="component" value="Unassembled WGS sequence"/>
</dbReference>
<dbReference type="OrthoDB" id="626916at2"/>
<evidence type="ECO:0008006" key="3">
    <source>
        <dbReference type="Google" id="ProtNLM"/>
    </source>
</evidence>
<gene>
    <name evidence="1" type="ORF">GA0070624_5134</name>
</gene>
<dbReference type="SUPFAM" id="SSF50939">
    <property type="entry name" value="Sialidases"/>
    <property type="match status" value="1"/>
</dbReference>
<protein>
    <recommendedName>
        <fullName evidence="3">Phage tail protein domain-containing protein</fullName>
    </recommendedName>
</protein>
<evidence type="ECO:0000313" key="2">
    <source>
        <dbReference type="Proteomes" id="UP000199413"/>
    </source>
</evidence>
<keyword evidence="2" id="KW-1185">Reference proteome</keyword>
<evidence type="ECO:0000313" key="1">
    <source>
        <dbReference type="EMBL" id="SCL34980.1"/>
    </source>
</evidence>
<proteinExistence type="predicted"/>
<dbReference type="STRING" id="568872.GA0070624_5134"/>
<dbReference type="AlphaFoldDB" id="A0A1C6SZL8"/>
<reference evidence="2" key="1">
    <citation type="submission" date="2016-06" db="EMBL/GenBank/DDBJ databases">
        <authorList>
            <person name="Varghese N."/>
            <person name="Submissions Spin"/>
        </authorList>
    </citation>
    <scope>NUCLEOTIDE SEQUENCE [LARGE SCALE GENOMIC DNA]</scope>
    <source>
        <strain evidence="2">DSM 45431</strain>
    </source>
</reference>